<comment type="pathway">
    <text evidence="3">Protein modification; protein ubiquitination.</text>
</comment>
<keyword evidence="3" id="KW-0747">Spliceosome</keyword>
<comment type="caution">
    <text evidence="6">The sequence shown here is derived from an EMBL/GenBank/DDBJ whole genome shotgun (WGS) entry which is preliminary data.</text>
</comment>
<dbReference type="InterPro" id="IPR055340">
    <property type="entry name" value="RING-Ubox_PRP19"/>
</dbReference>
<evidence type="ECO:0000256" key="4">
    <source>
        <dbReference type="SAM" id="Phobius"/>
    </source>
</evidence>
<dbReference type="GO" id="GO:0006397">
    <property type="term" value="P:mRNA processing"/>
    <property type="evidence" value="ECO:0007669"/>
    <property type="project" value="UniProtKB-KW"/>
</dbReference>
<dbReference type="AlphaFoldDB" id="A0ABD2JK48"/>
<dbReference type="GO" id="GO:0061630">
    <property type="term" value="F:ubiquitin protein ligase activity"/>
    <property type="evidence" value="ECO:0007669"/>
    <property type="project" value="UniProtKB-UniRule"/>
</dbReference>
<keyword evidence="3" id="KW-0833">Ubl conjugation pathway</keyword>
<keyword evidence="3" id="KW-0508">mRNA splicing</keyword>
<comment type="function">
    <text evidence="3">Ubiquitin-protein ligase which is mainly involved pre-mRNA splicing and DNA repair. Required for pre-mRNA splicing as component of the spliceosome.</text>
</comment>
<feature type="transmembrane region" description="Helical" evidence="4">
    <location>
        <begin position="117"/>
        <end position="147"/>
    </location>
</feature>
<dbReference type="FunFam" id="3.30.40.10:FF:000027">
    <property type="entry name" value="Pre-mRNA-processing factor 19, putative"/>
    <property type="match status" value="1"/>
</dbReference>
<dbReference type="SMART" id="SM00504">
    <property type="entry name" value="Ubox"/>
    <property type="match status" value="1"/>
</dbReference>
<dbReference type="InterPro" id="IPR013083">
    <property type="entry name" value="Znf_RING/FYVE/PHD"/>
</dbReference>
<dbReference type="InterPro" id="IPR003613">
    <property type="entry name" value="Ubox_domain"/>
</dbReference>
<evidence type="ECO:0000256" key="2">
    <source>
        <dbReference type="ARBA" id="ARBA00023242"/>
    </source>
</evidence>
<dbReference type="GO" id="GO:0070534">
    <property type="term" value="P:protein K63-linked ubiquitination"/>
    <property type="evidence" value="ECO:0007669"/>
    <property type="project" value="UniProtKB-UniRule"/>
</dbReference>
<protein>
    <recommendedName>
        <fullName evidence="3">Pre-mRNA-processing factor 19</fullName>
        <ecNumber evidence="3">2.3.2.27</ecNumber>
    </recommendedName>
</protein>
<accession>A0ABD2JK48</accession>
<reference evidence="6 7" key="1">
    <citation type="submission" date="2024-10" db="EMBL/GenBank/DDBJ databases">
        <authorList>
            <person name="Kim D."/>
        </authorList>
    </citation>
    <scope>NUCLEOTIDE SEQUENCE [LARGE SCALE GENOMIC DNA]</scope>
    <source>
        <strain evidence="6">BH-2024</strain>
    </source>
</reference>
<dbReference type="GO" id="GO:0000974">
    <property type="term" value="C:Prp19 complex"/>
    <property type="evidence" value="ECO:0007669"/>
    <property type="project" value="UniProtKB-UniRule"/>
</dbReference>
<dbReference type="Gene3D" id="3.30.40.10">
    <property type="entry name" value="Zinc/RING finger domain, C3HC4 (zinc finger)"/>
    <property type="match status" value="1"/>
</dbReference>
<feature type="domain" description="U-box" evidence="5">
    <location>
        <begin position="3"/>
        <end position="69"/>
    </location>
</feature>
<dbReference type="Gene3D" id="1.20.58.130">
    <property type="match status" value="1"/>
</dbReference>
<dbReference type="EC" id="2.3.2.27" evidence="3"/>
<dbReference type="Proteomes" id="UP001620626">
    <property type="component" value="Unassembled WGS sequence"/>
</dbReference>
<dbReference type="GO" id="GO:0005681">
    <property type="term" value="C:spliceosomal complex"/>
    <property type="evidence" value="ECO:0007669"/>
    <property type="project" value="UniProtKB-KW"/>
</dbReference>
<comment type="similarity">
    <text evidence="3">Belongs to the WD repeat PRP19 family.</text>
</comment>
<evidence type="ECO:0000256" key="1">
    <source>
        <dbReference type="ARBA" id="ARBA00004123"/>
    </source>
</evidence>
<keyword evidence="2 3" id="KW-0539">Nucleus</keyword>
<dbReference type="EMBL" id="JBICBT010000952">
    <property type="protein sequence ID" value="KAL3090993.1"/>
    <property type="molecule type" value="Genomic_DNA"/>
</dbReference>
<dbReference type="GO" id="GO:0006281">
    <property type="term" value="P:DNA repair"/>
    <property type="evidence" value="ECO:0007669"/>
    <property type="project" value="UniProtKB-KW"/>
</dbReference>
<organism evidence="6 7">
    <name type="scientific">Heterodera trifolii</name>
    <dbReference type="NCBI Taxonomy" id="157864"/>
    <lineage>
        <taxon>Eukaryota</taxon>
        <taxon>Metazoa</taxon>
        <taxon>Ecdysozoa</taxon>
        <taxon>Nematoda</taxon>
        <taxon>Chromadorea</taxon>
        <taxon>Rhabditida</taxon>
        <taxon>Tylenchina</taxon>
        <taxon>Tylenchomorpha</taxon>
        <taxon>Tylenchoidea</taxon>
        <taxon>Heteroderidae</taxon>
        <taxon>Heteroderinae</taxon>
        <taxon>Heterodera</taxon>
    </lineage>
</organism>
<keyword evidence="3" id="KW-0507">mRNA processing</keyword>
<comment type="catalytic activity">
    <reaction evidence="3">
        <text>S-ubiquitinyl-[E2 ubiquitin-conjugating enzyme]-L-cysteine + [acceptor protein]-L-lysine = [E2 ubiquitin-conjugating enzyme]-L-cysteine + N(6)-ubiquitinyl-[acceptor protein]-L-lysine.</text>
        <dbReference type="EC" id="2.3.2.27"/>
    </reaction>
</comment>
<dbReference type="InterPro" id="IPR038959">
    <property type="entry name" value="Prp19"/>
</dbReference>
<proteinExistence type="inferred from homology"/>
<comment type="subunit">
    <text evidence="3">Homotetramer.</text>
</comment>
<gene>
    <name evidence="6" type="ORF">niasHT_023593</name>
</gene>
<evidence type="ECO:0000256" key="3">
    <source>
        <dbReference type="RuleBase" id="RU367101"/>
    </source>
</evidence>
<keyword evidence="3" id="KW-0234">DNA repair</keyword>
<keyword evidence="4" id="KW-0472">Membrane</keyword>
<keyword evidence="4" id="KW-1133">Transmembrane helix</keyword>
<evidence type="ECO:0000313" key="7">
    <source>
        <dbReference type="Proteomes" id="UP001620626"/>
    </source>
</evidence>
<keyword evidence="3" id="KW-0227">DNA damage</keyword>
<name>A0ABD2JK48_9BILA</name>
<comment type="subcellular location">
    <subcellularLocation>
        <location evidence="1 3">Nucleus</location>
    </subcellularLocation>
</comment>
<dbReference type="CDD" id="cd16656">
    <property type="entry name" value="RING-Ubox_PRP19"/>
    <property type="match status" value="1"/>
</dbReference>
<dbReference type="PANTHER" id="PTHR43995:SF1">
    <property type="entry name" value="PRE-MRNA-PROCESSING FACTOR 19"/>
    <property type="match status" value="1"/>
</dbReference>
<evidence type="ECO:0000313" key="6">
    <source>
        <dbReference type="EMBL" id="KAL3090993.1"/>
    </source>
</evidence>
<evidence type="ECO:0000259" key="5">
    <source>
        <dbReference type="SMART" id="SM00504"/>
    </source>
</evidence>
<feature type="transmembrane region" description="Helical" evidence="4">
    <location>
        <begin position="88"/>
        <end position="105"/>
    </location>
</feature>
<sequence>MSHFVCAISGNEPEVAVASPVSGEVFEKRLLIKYIEENGTDPITGQKLDISNLVELKQDPGIRSMQKSITSGGGSFLAFAKLVVDWKWILILLIILQLMLGVLATDSTASSNWDWEMLIPICAFFLLILIGLVVICGFIWAIVHVLVNSKFDVVLAKMEAMKSDQRAELHVEMNGIRGEMNGIRGEMNGIRGEMNGIREDMNDLRGEFKGLRVDLNWKLEIMKIELRGEIKGLSGEMNTMKSDLNGRINVLQAEMNGKK</sequence>
<dbReference type="GO" id="GO:0008380">
    <property type="term" value="P:RNA splicing"/>
    <property type="evidence" value="ECO:0007669"/>
    <property type="project" value="UniProtKB-KW"/>
</dbReference>
<keyword evidence="4" id="KW-0812">Transmembrane</keyword>
<dbReference type="SUPFAM" id="SSF57850">
    <property type="entry name" value="RING/U-box"/>
    <property type="match status" value="1"/>
</dbReference>
<keyword evidence="3" id="KW-0808">Transferase</keyword>
<keyword evidence="7" id="KW-1185">Reference proteome</keyword>
<dbReference type="PANTHER" id="PTHR43995">
    <property type="entry name" value="PRE-MRNA-PROCESSING FACTOR 19"/>
    <property type="match status" value="1"/>
</dbReference>